<organism evidence="1 2">
    <name type="scientific">Ostreobium quekettii</name>
    <dbReference type="NCBI Taxonomy" id="121088"/>
    <lineage>
        <taxon>Eukaryota</taxon>
        <taxon>Viridiplantae</taxon>
        <taxon>Chlorophyta</taxon>
        <taxon>core chlorophytes</taxon>
        <taxon>Ulvophyceae</taxon>
        <taxon>TCBD clade</taxon>
        <taxon>Bryopsidales</taxon>
        <taxon>Ostreobineae</taxon>
        <taxon>Ostreobiaceae</taxon>
        <taxon>Ostreobium</taxon>
    </lineage>
</organism>
<evidence type="ECO:0000313" key="2">
    <source>
        <dbReference type="Proteomes" id="UP000708148"/>
    </source>
</evidence>
<name>A0A8S1IV75_9CHLO</name>
<gene>
    <name evidence="1" type="ORF">OSTQU699_LOCUS3375</name>
</gene>
<reference evidence="1" key="1">
    <citation type="submission" date="2020-12" db="EMBL/GenBank/DDBJ databases">
        <authorList>
            <person name="Iha C."/>
        </authorList>
    </citation>
    <scope>NUCLEOTIDE SEQUENCE</scope>
</reference>
<dbReference type="Proteomes" id="UP000708148">
    <property type="component" value="Unassembled WGS sequence"/>
</dbReference>
<comment type="caution">
    <text evidence="1">The sequence shown here is derived from an EMBL/GenBank/DDBJ whole genome shotgun (WGS) entry which is preliminary data.</text>
</comment>
<dbReference type="AlphaFoldDB" id="A0A8S1IV75"/>
<accession>A0A8S1IV75</accession>
<evidence type="ECO:0000313" key="1">
    <source>
        <dbReference type="EMBL" id="CAD7698014.1"/>
    </source>
</evidence>
<protein>
    <submittedName>
        <fullName evidence="1">Uncharacterized protein</fullName>
    </submittedName>
</protein>
<keyword evidence="2" id="KW-1185">Reference proteome</keyword>
<dbReference type="EMBL" id="CAJHUC010000741">
    <property type="protein sequence ID" value="CAD7698014.1"/>
    <property type="molecule type" value="Genomic_DNA"/>
</dbReference>
<sequence length="113" mass="12175">MSALMVATAPRPPAGATVVQMSLNIVPTQKNSAPFGLGNAQGMCKLVNSLFGDWGIERGVWQCLFQAVLCTTQNSFCSSIFGCKHCAPGKHQCLYICVNIRLEIRMPPQFAGV</sequence>
<proteinExistence type="predicted"/>